<accession>S8DXU6</accession>
<sequence length="845" mass="91969">MHATPNAPRTPARRGRKTRPAARKVAMTRPTSPVAREVNPLELDLPPSSPPSSIGRVSRPVSPALSYASVVSRPPSPAYPNPVTPQRHTREGEARPATPRLIANRTDTNPPPLTLGDRAIAIEEISRPSPSGDTTHHAPPPEHGTMTPLRPADILKAGPVNAEQSREKPETPHARTEGSVAGDTTTGTTTQMRKRRRVIEDVSGELNGAEIRAVPHEPAPLAPRYEPMDIDDEGYLIAHLPEGDEGENDTYRMLYCHGINPHTLTKANMPPPVPNIENRPPNPGRRQWLHDDLFGPRALATLEGPLRTTTLAPPNTAQVTTVGAGDQTEPQMAHFRPIPSPTHPETLSAFALERRRTIVTVEAQLKDFAPPLFQMTPRADHPPSPNSRPQDTHPTVVHQSGRQTRREGLVSQMYGTPAEPQRMTPQLPVRSIPQPPRTRTTRPGRAIFTEPSRAANLHAHSLPSQAARLNPLGTHATATVRAPLRSLPSQAGYHFFDLDRIYSGNAQMHPEDARDGTTTMAGTAGRPVVPRPDTPINAVFPHTSNVRSRPSGVQVHPAATTAAARPLQTRGNAAHATRSIAPMPAPRVPTHAVHIHPQPIYPAPRAALGLTHAPGHANPLIGLPPTAQSPPPPPPLAPTEFTPTPNGGWRPIQGSDPFWKRANQDEAQAEEWRLTEGGSVLVGFFGHGALDPGAHTDRAEAQLVIRRFLTSKAARVHLPTPKVKQRVSNSSPFLTLVNNITKTDAERLLEQMVLSTRKITLLFVRNDLDPPTLLTAFKDVHAFGVETDEQRTSIFVTAFLELSDAIYQLITVDIANEGRWFGYTAEDAFWTVISSVRVETSVVGN</sequence>
<dbReference type="EMBL" id="KE504197">
    <property type="protein sequence ID" value="EPS95958.1"/>
    <property type="molecule type" value="Genomic_DNA"/>
</dbReference>
<dbReference type="OrthoDB" id="3230665at2759"/>
<dbReference type="InParanoid" id="S8DXU6"/>
<keyword evidence="3" id="KW-1185">Reference proteome</keyword>
<reference evidence="2 3" key="1">
    <citation type="journal article" date="2012" name="Science">
        <title>The Paleozoic origin of enzymatic lignin decomposition reconstructed from 31 fungal genomes.</title>
        <authorList>
            <person name="Floudas D."/>
            <person name="Binder M."/>
            <person name="Riley R."/>
            <person name="Barry K."/>
            <person name="Blanchette R.A."/>
            <person name="Henrissat B."/>
            <person name="Martinez A.T."/>
            <person name="Otillar R."/>
            <person name="Spatafora J.W."/>
            <person name="Yadav J.S."/>
            <person name="Aerts A."/>
            <person name="Benoit I."/>
            <person name="Boyd A."/>
            <person name="Carlson A."/>
            <person name="Copeland A."/>
            <person name="Coutinho P.M."/>
            <person name="de Vries R.P."/>
            <person name="Ferreira P."/>
            <person name="Findley K."/>
            <person name="Foster B."/>
            <person name="Gaskell J."/>
            <person name="Glotzer D."/>
            <person name="Gorecki P."/>
            <person name="Heitman J."/>
            <person name="Hesse C."/>
            <person name="Hori C."/>
            <person name="Igarashi K."/>
            <person name="Jurgens J.A."/>
            <person name="Kallen N."/>
            <person name="Kersten P."/>
            <person name="Kohler A."/>
            <person name="Kuees U."/>
            <person name="Kumar T.K.A."/>
            <person name="Kuo A."/>
            <person name="LaButti K."/>
            <person name="Larrondo L.F."/>
            <person name="Lindquist E."/>
            <person name="Ling A."/>
            <person name="Lombard V."/>
            <person name="Lucas S."/>
            <person name="Lundell T."/>
            <person name="Martin R."/>
            <person name="McLaughlin D.J."/>
            <person name="Morgenstern I."/>
            <person name="Morin E."/>
            <person name="Murat C."/>
            <person name="Nagy L.G."/>
            <person name="Nolan M."/>
            <person name="Ohm R.A."/>
            <person name="Patyshakuliyeva A."/>
            <person name="Rokas A."/>
            <person name="Ruiz-Duenas F.J."/>
            <person name="Sabat G."/>
            <person name="Salamov A."/>
            <person name="Samejima M."/>
            <person name="Schmutz J."/>
            <person name="Slot J.C."/>
            <person name="St John F."/>
            <person name="Stenlid J."/>
            <person name="Sun H."/>
            <person name="Sun S."/>
            <person name="Syed K."/>
            <person name="Tsang A."/>
            <person name="Wiebenga A."/>
            <person name="Young D."/>
            <person name="Pisabarro A."/>
            <person name="Eastwood D.C."/>
            <person name="Martin F."/>
            <person name="Cullen D."/>
            <person name="Grigoriev I.V."/>
            <person name="Hibbett D.S."/>
        </authorList>
    </citation>
    <scope>NUCLEOTIDE SEQUENCE</scope>
    <source>
        <strain evidence="3">FP-58527</strain>
    </source>
</reference>
<name>S8DXU6_FOMSC</name>
<gene>
    <name evidence="2" type="ORF">FOMPIDRAFT_1053754</name>
</gene>
<organism evidence="2 3">
    <name type="scientific">Fomitopsis schrenkii</name>
    <name type="common">Brown rot fungus</name>
    <dbReference type="NCBI Taxonomy" id="2126942"/>
    <lineage>
        <taxon>Eukaryota</taxon>
        <taxon>Fungi</taxon>
        <taxon>Dikarya</taxon>
        <taxon>Basidiomycota</taxon>
        <taxon>Agaricomycotina</taxon>
        <taxon>Agaricomycetes</taxon>
        <taxon>Polyporales</taxon>
        <taxon>Fomitopsis</taxon>
    </lineage>
</organism>
<feature type="compositionally biased region" description="Polar residues" evidence="1">
    <location>
        <begin position="387"/>
        <end position="402"/>
    </location>
</feature>
<protein>
    <submittedName>
        <fullName evidence="2">Uncharacterized protein</fullName>
    </submittedName>
</protein>
<dbReference type="HOGENOM" id="CLU_337078_0_0_1"/>
<dbReference type="AlphaFoldDB" id="S8DXU6"/>
<dbReference type="Proteomes" id="UP000015241">
    <property type="component" value="Unassembled WGS sequence"/>
</dbReference>
<feature type="compositionally biased region" description="Basic residues" evidence="1">
    <location>
        <begin position="11"/>
        <end position="22"/>
    </location>
</feature>
<feature type="compositionally biased region" description="Low complexity" evidence="1">
    <location>
        <begin position="51"/>
        <end position="63"/>
    </location>
</feature>
<proteinExistence type="predicted"/>
<evidence type="ECO:0000313" key="2">
    <source>
        <dbReference type="EMBL" id="EPS95958.1"/>
    </source>
</evidence>
<evidence type="ECO:0000313" key="3">
    <source>
        <dbReference type="Proteomes" id="UP000015241"/>
    </source>
</evidence>
<evidence type="ECO:0000256" key="1">
    <source>
        <dbReference type="SAM" id="MobiDB-lite"/>
    </source>
</evidence>
<feature type="region of interest" description="Disordered" evidence="1">
    <location>
        <begin position="373"/>
        <end position="444"/>
    </location>
</feature>
<feature type="compositionally biased region" description="Basic and acidic residues" evidence="1">
    <location>
        <begin position="164"/>
        <end position="176"/>
    </location>
</feature>
<feature type="compositionally biased region" description="Pro residues" evidence="1">
    <location>
        <begin position="74"/>
        <end position="83"/>
    </location>
</feature>
<feature type="region of interest" description="Disordered" evidence="1">
    <location>
        <begin position="1"/>
        <end position="113"/>
    </location>
</feature>
<feature type="region of interest" description="Disordered" evidence="1">
    <location>
        <begin position="126"/>
        <end position="196"/>
    </location>
</feature>
<dbReference type="STRING" id="743788.S8DXU6"/>